<proteinExistence type="inferred from homology"/>
<dbReference type="RefSeq" id="WP_241297560.1">
    <property type="nucleotide sequence ID" value="NZ_JAKZGR010000024.1"/>
</dbReference>
<accession>A0ABV8EJM0</accession>
<dbReference type="Pfam" id="PF13561">
    <property type="entry name" value="adh_short_C2"/>
    <property type="match status" value="1"/>
</dbReference>
<dbReference type="SUPFAM" id="SSF51735">
    <property type="entry name" value="NAD(P)-binding Rossmann-fold domains"/>
    <property type="match status" value="1"/>
</dbReference>
<sequence>MDLSNVFSLEGKVALVTGASKGIGLSIATVFAAAGAKVIISSRKQEALDKVASTLKMKGYEIQGIACNVSKIETLDTLVKKVVKKYGGIDILVNNAASISAFEPVHKTSGEDFDKIMGVNVKAPFELMKLCFPHLRKSSYPTVINISAVGGLSPEQGHGVYSISKSALISLSKVFAKEWGEYNIRVNVICPGVIKTKFSEPMWGNDKIMKSVMSALVLKRIGQPEEVATLALFLASSAASYTTGAVITTDGGLSI</sequence>
<dbReference type="Proteomes" id="UP001595766">
    <property type="component" value="Unassembled WGS sequence"/>
</dbReference>
<dbReference type="PANTHER" id="PTHR43943:SF2">
    <property type="entry name" value="DEHYDROGENASE_REDUCTASE 4"/>
    <property type="match status" value="1"/>
</dbReference>
<reference evidence="3" key="1">
    <citation type="journal article" date="2019" name="Int. J. Syst. Evol. Microbiol.">
        <title>The Global Catalogue of Microorganisms (GCM) 10K type strain sequencing project: providing services to taxonomists for standard genome sequencing and annotation.</title>
        <authorList>
            <consortium name="The Broad Institute Genomics Platform"/>
            <consortium name="The Broad Institute Genome Sequencing Center for Infectious Disease"/>
            <person name="Wu L."/>
            <person name="Ma J."/>
        </authorList>
    </citation>
    <scope>NUCLEOTIDE SEQUENCE [LARGE SCALE GENOMIC DNA]</scope>
    <source>
        <strain evidence="3">CECT 8551</strain>
    </source>
</reference>
<dbReference type="PRINTS" id="PR00080">
    <property type="entry name" value="SDRFAMILY"/>
</dbReference>
<gene>
    <name evidence="2" type="ORF">ACFOUP_08940</name>
</gene>
<dbReference type="Gene3D" id="3.40.50.720">
    <property type="entry name" value="NAD(P)-binding Rossmann-like Domain"/>
    <property type="match status" value="1"/>
</dbReference>
<comment type="similarity">
    <text evidence="1">Belongs to the short-chain dehydrogenases/reductases (SDR) family.</text>
</comment>
<organism evidence="2 3">
    <name type="scientific">Belliella kenyensis</name>
    <dbReference type="NCBI Taxonomy" id="1472724"/>
    <lineage>
        <taxon>Bacteria</taxon>
        <taxon>Pseudomonadati</taxon>
        <taxon>Bacteroidota</taxon>
        <taxon>Cytophagia</taxon>
        <taxon>Cytophagales</taxon>
        <taxon>Cyclobacteriaceae</taxon>
        <taxon>Belliella</taxon>
    </lineage>
</organism>
<evidence type="ECO:0000313" key="2">
    <source>
        <dbReference type="EMBL" id="MFC3976497.1"/>
    </source>
</evidence>
<comment type="caution">
    <text evidence="2">The sequence shown here is derived from an EMBL/GenBank/DDBJ whole genome shotgun (WGS) entry which is preliminary data.</text>
</comment>
<evidence type="ECO:0000256" key="1">
    <source>
        <dbReference type="ARBA" id="ARBA00006484"/>
    </source>
</evidence>
<dbReference type="PRINTS" id="PR00081">
    <property type="entry name" value="GDHRDH"/>
</dbReference>
<dbReference type="GO" id="GO:0016491">
    <property type="term" value="F:oxidoreductase activity"/>
    <property type="evidence" value="ECO:0007669"/>
    <property type="project" value="UniProtKB-KW"/>
</dbReference>
<dbReference type="InterPro" id="IPR002347">
    <property type="entry name" value="SDR_fam"/>
</dbReference>
<dbReference type="InterPro" id="IPR036291">
    <property type="entry name" value="NAD(P)-bd_dom_sf"/>
</dbReference>
<protein>
    <submittedName>
        <fullName evidence="2">SDR family NAD(P)-dependent oxidoreductase</fullName>
        <ecNumber evidence="2">1.1.1.-</ecNumber>
    </submittedName>
</protein>
<name>A0ABV8EJM0_9BACT</name>
<dbReference type="InterPro" id="IPR020904">
    <property type="entry name" value="Sc_DH/Rdtase_CS"/>
</dbReference>
<dbReference type="EC" id="1.1.1.-" evidence="2"/>
<dbReference type="PANTHER" id="PTHR43943">
    <property type="entry name" value="DEHYDROGENASE/REDUCTASE (SDR FAMILY) MEMBER 4"/>
    <property type="match status" value="1"/>
</dbReference>
<dbReference type="EMBL" id="JBHSAV010000040">
    <property type="protein sequence ID" value="MFC3976497.1"/>
    <property type="molecule type" value="Genomic_DNA"/>
</dbReference>
<dbReference type="PROSITE" id="PS00061">
    <property type="entry name" value="ADH_SHORT"/>
    <property type="match status" value="1"/>
</dbReference>
<dbReference type="NCBIfam" id="NF005559">
    <property type="entry name" value="PRK07231.1"/>
    <property type="match status" value="1"/>
</dbReference>
<evidence type="ECO:0000313" key="3">
    <source>
        <dbReference type="Proteomes" id="UP001595766"/>
    </source>
</evidence>
<keyword evidence="2" id="KW-0560">Oxidoreductase</keyword>
<keyword evidence="3" id="KW-1185">Reference proteome</keyword>
<dbReference type="CDD" id="cd05233">
    <property type="entry name" value="SDR_c"/>
    <property type="match status" value="1"/>
</dbReference>